<sequence>MANVGCRLTKDMHAASRRIRTSRSSNCSRTSSHKDFPADKANGEKRFITEPYQEQPISDMCDYLPLLVTLWADMSTLLVMTNLLLWKWWETLEVSTDDVSQIPCPEPRVTDDVDDFYPLFRTLSARRSRYSNMYTTCLIHSSTSLSGRRGTKTVVPFRPHFSFCRFTSSRESPVLSLTQK</sequence>
<dbReference type="EMBL" id="JAHRIO010090134">
    <property type="protein sequence ID" value="MEQ2187383.1"/>
    <property type="molecule type" value="Genomic_DNA"/>
</dbReference>
<accession>A0ABV0PV34</accession>
<evidence type="ECO:0000313" key="2">
    <source>
        <dbReference type="EMBL" id="MEQ2187383.1"/>
    </source>
</evidence>
<comment type="caution">
    <text evidence="2">The sequence shown here is derived from an EMBL/GenBank/DDBJ whole genome shotgun (WGS) entry which is preliminary data.</text>
</comment>
<evidence type="ECO:0000256" key="1">
    <source>
        <dbReference type="SAM" id="MobiDB-lite"/>
    </source>
</evidence>
<feature type="region of interest" description="Disordered" evidence="1">
    <location>
        <begin position="19"/>
        <end position="40"/>
    </location>
</feature>
<organism evidence="2 3">
    <name type="scientific">Goodea atripinnis</name>
    <dbReference type="NCBI Taxonomy" id="208336"/>
    <lineage>
        <taxon>Eukaryota</taxon>
        <taxon>Metazoa</taxon>
        <taxon>Chordata</taxon>
        <taxon>Craniata</taxon>
        <taxon>Vertebrata</taxon>
        <taxon>Euteleostomi</taxon>
        <taxon>Actinopterygii</taxon>
        <taxon>Neopterygii</taxon>
        <taxon>Teleostei</taxon>
        <taxon>Neoteleostei</taxon>
        <taxon>Acanthomorphata</taxon>
        <taxon>Ovalentaria</taxon>
        <taxon>Atherinomorphae</taxon>
        <taxon>Cyprinodontiformes</taxon>
        <taxon>Goodeidae</taxon>
        <taxon>Goodea</taxon>
    </lineage>
</organism>
<gene>
    <name evidence="2" type="ORF">GOODEAATRI_004187</name>
</gene>
<dbReference type="Proteomes" id="UP001476798">
    <property type="component" value="Unassembled WGS sequence"/>
</dbReference>
<protein>
    <submittedName>
        <fullName evidence="2">Uncharacterized protein</fullName>
    </submittedName>
</protein>
<keyword evidence="3" id="KW-1185">Reference proteome</keyword>
<reference evidence="2 3" key="1">
    <citation type="submission" date="2021-06" db="EMBL/GenBank/DDBJ databases">
        <authorList>
            <person name="Palmer J.M."/>
        </authorList>
    </citation>
    <scope>NUCLEOTIDE SEQUENCE [LARGE SCALE GENOMIC DNA]</scope>
    <source>
        <strain evidence="2 3">GA_2019</strain>
        <tissue evidence="2">Muscle</tissue>
    </source>
</reference>
<proteinExistence type="predicted"/>
<name>A0ABV0PV34_9TELE</name>
<evidence type="ECO:0000313" key="3">
    <source>
        <dbReference type="Proteomes" id="UP001476798"/>
    </source>
</evidence>